<dbReference type="PANTHER" id="PTHR43204:SF1">
    <property type="entry name" value="ABC TRANSPORTER I FAMILY MEMBER 6, CHLOROPLASTIC"/>
    <property type="match status" value="1"/>
</dbReference>
<dbReference type="Pfam" id="PF00005">
    <property type="entry name" value="ABC_tran"/>
    <property type="match status" value="1"/>
</dbReference>
<evidence type="ECO:0000313" key="5">
    <source>
        <dbReference type="EMBL" id="OGY30964.1"/>
    </source>
</evidence>
<feature type="domain" description="ABC transporter" evidence="4">
    <location>
        <begin position="2"/>
        <end position="241"/>
    </location>
</feature>
<dbReference type="GO" id="GO:0016887">
    <property type="term" value="F:ATP hydrolysis activity"/>
    <property type="evidence" value="ECO:0007669"/>
    <property type="project" value="InterPro"/>
</dbReference>
<dbReference type="InterPro" id="IPR027417">
    <property type="entry name" value="P-loop_NTPase"/>
</dbReference>
<dbReference type="PANTHER" id="PTHR43204">
    <property type="entry name" value="ABC TRANSPORTER I FAMILY MEMBER 6, CHLOROPLASTIC"/>
    <property type="match status" value="1"/>
</dbReference>
<dbReference type="NCBIfam" id="TIGR01978">
    <property type="entry name" value="sufC"/>
    <property type="match status" value="1"/>
</dbReference>
<dbReference type="Proteomes" id="UP000179279">
    <property type="component" value="Unassembled WGS sequence"/>
</dbReference>
<keyword evidence="3" id="KW-0067">ATP-binding</keyword>
<evidence type="ECO:0000313" key="6">
    <source>
        <dbReference type="Proteomes" id="UP000179279"/>
    </source>
</evidence>
<dbReference type="EMBL" id="MHDA01000041">
    <property type="protein sequence ID" value="OGY30964.1"/>
    <property type="molecule type" value="Genomic_DNA"/>
</dbReference>
<evidence type="ECO:0000256" key="2">
    <source>
        <dbReference type="ARBA" id="ARBA00022741"/>
    </source>
</evidence>
<dbReference type="PROSITE" id="PS50893">
    <property type="entry name" value="ABC_TRANSPORTER_2"/>
    <property type="match status" value="1"/>
</dbReference>
<accession>A0A1G1WTD2</accession>
<protein>
    <submittedName>
        <fullName evidence="5">Fe-S cluster assembly ATPase SufC</fullName>
    </submittedName>
</protein>
<comment type="similarity">
    <text evidence="1">Belongs to the ABC transporter superfamily. Ycf16 family.</text>
</comment>
<comment type="caution">
    <text evidence="5">The sequence shown here is derived from an EMBL/GenBank/DDBJ whole genome shotgun (WGS) entry which is preliminary data.</text>
</comment>
<sequence length="242" mass="26529">MLEIKDLHVYSENKQILKGVSLKIKPGEIHAFMGPNGSGKSSLSLALMGHPRYKITSGKIKIDGKDITSATTDKRAKLGLFLAMQYPVAVPGVSVTNFLRSSLRNLKGNITPAEFVKTTKSRMADLKIDESFATRSINDGFSGGEKKKMEVLQLSILQPKYAVLDETDSGLDVDALKLVAVGIKKASGPKIGIILITHYQRILRYIKPDFVHILVDGKIVKSGDYKLAERIEEKGYANKGGR</sequence>
<dbReference type="Gene3D" id="3.40.50.300">
    <property type="entry name" value="P-loop containing nucleotide triphosphate hydrolases"/>
    <property type="match status" value="1"/>
</dbReference>
<keyword evidence="2" id="KW-0547">Nucleotide-binding</keyword>
<dbReference type="InterPro" id="IPR010230">
    <property type="entry name" value="FeS-cluster_ATPase_SufC"/>
</dbReference>
<gene>
    <name evidence="5" type="ORF">A3A57_01450</name>
</gene>
<evidence type="ECO:0000256" key="3">
    <source>
        <dbReference type="ARBA" id="ARBA00022840"/>
    </source>
</evidence>
<name>A0A1G1WTD2_9BACT</name>
<dbReference type="GO" id="GO:0005524">
    <property type="term" value="F:ATP binding"/>
    <property type="evidence" value="ECO:0007669"/>
    <property type="project" value="UniProtKB-KW"/>
</dbReference>
<dbReference type="InterPro" id="IPR017871">
    <property type="entry name" value="ABC_transporter-like_CS"/>
</dbReference>
<evidence type="ECO:0000259" key="4">
    <source>
        <dbReference type="PROSITE" id="PS50893"/>
    </source>
</evidence>
<dbReference type="CDD" id="cd03217">
    <property type="entry name" value="ABC_FeS_Assembly"/>
    <property type="match status" value="1"/>
</dbReference>
<dbReference type="PROSITE" id="PS00211">
    <property type="entry name" value="ABC_TRANSPORTER_1"/>
    <property type="match status" value="1"/>
</dbReference>
<reference evidence="5 6" key="1">
    <citation type="journal article" date="2016" name="Nat. Commun.">
        <title>Thousands of microbial genomes shed light on interconnected biogeochemical processes in an aquifer system.</title>
        <authorList>
            <person name="Anantharaman K."/>
            <person name="Brown C.T."/>
            <person name="Hug L.A."/>
            <person name="Sharon I."/>
            <person name="Castelle C.J."/>
            <person name="Probst A.J."/>
            <person name="Thomas B.C."/>
            <person name="Singh A."/>
            <person name="Wilkins M.J."/>
            <person name="Karaoz U."/>
            <person name="Brodie E.L."/>
            <person name="Williams K.H."/>
            <person name="Hubbard S.S."/>
            <person name="Banfield J.F."/>
        </authorList>
    </citation>
    <scope>NUCLEOTIDE SEQUENCE [LARGE SCALE GENOMIC DNA]</scope>
</reference>
<dbReference type="InterPro" id="IPR003439">
    <property type="entry name" value="ABC_transporter-like_ATP-bd"/>
</dbReference>
<organism evidence="5 6">
    <name type="scientific">Candidatus Woykebacteria bacterium RIFCSPLOWO2_01_FULL_41_12</name>
    <dbReference type="NCBI Taxonomy" id="1802604"/>
    <lineage>
        <taxon>Bacteria</taxon>
        <taxon>Candidatus Woykeibacteriota</taxon>
    </lineage>
</organism>
<dbReference type="AlphaFoldDB" id="A0A1G1WTD2"/>
<dbReference type="SUPFAM" id="SSF52540">
    <property type="entry name" value="P-loop containing nucleoside triphosphate hydrolases"/>
    <property type="match status" value="1"/>
</dbReference>
<evidence type="ECO:0000256" key="1">
    <source>
        <dbReference type="ARBA" id="ARBA00006216"/>
    </source>
</evidence>
<proteinExistence type="inferred from homology"/>